<name>A0A0W0F6H2_MONRR</name>
<feature type="compositionally biased region" description="Low complexity" evidence="1">
    <location>
        <begin position="109"/>
        <end position="118"/>
    </location>
</feature>
<feature type="region of interest" description="Disordered" evidence="1">
    <location>
        <begin position="1"/>
        <end position="30"/>
    </location>
</feature>
<dbReference type="AlphaFoldDB" id="A0A0W0F6H2"/>
<evidence type="ECO:0000256" key="1">
    <source>
        <dbReference type="SAM" id="MobiDB-lite"/>
    </source>
</evidence>
<protein>
    <submittedName>
        <fullName evidence="2">Uncharacterized protein</fullName>
    </submittedName>
</protein>
<comment type="caution">
    <text evidence="2">The sequence shown here is derived from an EMBL/GenBank/DDBJ whole genome shotgun (WGS) entry which is preliminary data.</text>
</comment>
<dbReference type="EMBL" id="LATX01002279">
    <property type="protein sequence ID" value="KTB31935.1"/>
    <property type="molecule type" value="Genomic_DNA"/>
</dbReference>
<gene>
    <name evidence="2" type="ORF">WG66_15488</name>
</gene>
<organism evidence="2 3">
    <name type="scientific">Moniliophthora roreri</name>
    <name type="common">Frosty pod rot fungus</name>
    <name type="synonym">Monilia roreri</name>
    <dbReference type="NCBI Taxonomy" id="221103"/>
    <lineage>
        <taxon>Eukaryota</taxon>
        <taxon>Fungi</taxon>
        <taxon>Dikarya</taxon>
        <taxon>Basidiomycota</taxon>
        <taxon>Agaricomycotina</taxon>
        <taxon>Agaricomycetes</taxon>
        <taxon>Agaricomycetidae</taxon>
        <taxon>Agaricales</taxon>
        <taxon>Marasmiineae</taxon>
        <taxon>Marasmiaceae</taxon>
        <taxon>Moniliophthora</taxon>
    </lineage>
</organism>
<proteinExistence type="predicted"/>
<feature type="compositionally biased region" description="Low complexity" evidence="1">
    <location>
        <begin position="1"/>
        <end position="15"/>
    </location>
</feature>
<feature type="compositionally biased region" description="Polar residues" evidence="1">
    <location>
        <begin position="16"/>
        <end position="29"/>
    </location>
</feature>
<dbReference type="Proteomes" id="UP000054988">
    <property type="component" value="Unassembled WGS sequence"/>
</dbReference>
<feature type="compositionally biased region" description="Polar residues" evidence="1">
    <location>
        <begin position="94"/>
        <end position="108"/>
    </location>
</feature>
<feature type="region of interest" description="Disordered" evidence="1">
    <location>
        <begin position="94"/>
        <end position="189"/>
    </location>
</feature>
<reference evidence="2 3" key="1">
    <citation type="submission" date="2015-12" db="EMBL/GenBank/DDBJ databases">
        <title>Draft genome sequence of Moniliophthora roreri, the causal agent of frosty pod rot of cacao.</title>
        <authorList>
            <person name="Aime M.C."/>
            <person name="Diaz-Valderrama J.R."/>
            <person name="Kijpornyongpan T."/>
            <person name="Phillips-Mora W."/>
        </authorList>
    </citation>
    <scope>NUCLEOTIDE SEQUENCE [LARGE SCALE GENOMIC DNA]</scope>
    <source>
        <strain evidence="2 3">MCA 2952</strain>
    </source>
</reference>
<feature type="compositionally biased region" description="Basic and acidic residues" evidence="1">
    <location>
        <begin position="137"/>
        <end position="151"/>
    </location>
</feature>
<feature type="compositionally biased region" description="Polar residues" evidence="1">
    <location>
        <begin position="153"/>
        <end position="165"/>
    </location>
</feature>
<evidence type="ECO:0000313" key="3">
    <source>
        <dbReference type="Proteomes" id="UP000054988"/>
    </source>
</evidence>
<accession>A0A0W0F6H2</accession>
<sequence>MSNATASSSSSSTSSGQLSRGPSPVSTVSGEGCYGENITYQHGLHPNPYQLLHIFNTGQYDDQLVVNQLRQRTDGNGYPCPDINDTRSLLTRLTSEPRTLKNQLSPRNTAAPSTTTEPPAKDTLIYPDPSPYPNVKPKIEPTDHSPARDLEPPTTTDPRNLQTPEASVPLRGRRNPHSWRGGPVQRGRG</sequence>
<evidence type="ECO:0000313" key="2">
    <source>
        <dbReference type="EMBL" id="KTB31935.1"/>
    </source>
</evidence>